<comment type="similarity">
    <text evidence="5">Belongs to the CIMIP2 family.</text>
</comment>
<evidence type="ECO:0000256" key="4">
    <source>
        <dbReference type="ARBA" id="ARBA00023273"/>
    </source>
</evidence>
<dbReference type="AlphaFoldDB" id="A0AAV2PC70"/>
<dbReference type="PANTHER" id="PTHR22146:SF8">
    <property type="entry name" value="PROTEIN FAM166B"/>
    <property type="match status" value="1"/>
</dbReference>
<evidence type="ECO:0000256" key="5">
    <source>
        <dbReference type="ARBA" id="ARBA00035661"/>
    </source>
</evidence>
<evidence type="ECO:0000256" key="3">
    <source>
        <dbReference type="ARBA" id="ARBA00023212"/>
    </source>
</evidence>
<reference evidence="7" key="1">
    <citation type="submission" date="2024-04" db="EMBL/GenBank/DDBJ databases">
        <authorList>
            <consortium name="Molecular Ecology Group"/>
        </authorList>
    </citation>
    <scope>NUCLEOTIDE SEQUENCE</scope>
</reference>
<comment type="subcellular location">
    <subcellularLocation>
        <location evidence="1">Cytoplasm</location>
        <location evidence="1">Cytoskeleton</location>
        <location evidence="1">Cilium axoneme</location>
    </subcellularLocation>
</comment>
<gene>
    <name evidence="7" type="ORF">LPLAT_LOCUS13785</name>
</gene>
<proteinExistence type="inferred from homology"/>
<evidence type="ECO:0000256" key="2">
    <source>
        <dbReference type="ARBA" id="ARBA00022490"/>
    </source>
</evidence>
<evidence type="ECO:0000259" key="6">
    <source>
        <dbReference type="Pfam" id="PF10629"/>
    </source>
</evidence>
<dbReference type="Pfam" id="PF10629">
    <property type="entry name" value="CMI2B-like"/>
    <property type="match status" value="1"/>
</dbReference>
<sequence length="179" mass="20337">MTVGTELLITAEPHLIPGYTGYCPQYRFRYGETYAKATHKLLLDPTVNHANTLILSNRATDDYKAWRPLKSDINVVNARFKRTDPVFVHPMLPGYEGFIPGLSARIGQRYTVLATEGLADFEREQLRVKTTLNRLRKTIDVQSGRAEPRNLEERLSIKSQFKLPVLAVRPECMAMTNSS</sequence>
<evidence type="ECO:0000256" key="1">
    <source>
        <dbReference type="ARBA" id="ARBA00004430"/>
    </source>
</evidence>
<dbReference type="EMBL" id="OZ034832">
    <property type="protein sequence ID" value="CAL1688725.1"/>
    <property type="molecule type" value="Genomic_DNA"/>
</dbReference>
<keyword evidence="2" id="KW-0963">Cytoplasm</keyword>
<dbReference type="GO" id="GO:0015630">
    <property type="term" value="C:microtubule cytoskeleton"/>
    <property type="evidence" value="ECO:0007669"/>
    <property type="project" value="UniProtKB-ARBA"/>
</dbReference>
<feature type="domain" description="Ciliary microtubule inner protein 2A-C-like" evidence="6">
    <location>
        <begin position="12"/>
        <end position="44"/>
    </location>
</feature>
<evidence type="ECO:0000313" key="8">
    <source>
        <dbReference type="Proteomes" id="UP001497644"/>
    </source>
</evidence>
<name>A0AAV2PC70_9HYME</name>
<dbReference type="GO" id="GO:0005930">
    <property type="term" value="C:axoneme"/>
    <property type="evidence" value="ECO:0007669"/>
    <property type="project" value="UniProtKB-SubCell"/>
</dbReference>
<accession>A0AAV2PC70</accession>
<keyword evidence="8" id="KW-1185">Reference proteome</keyword>
<organism evidence="7 8">
    <name type="scientific">Lasius platythorax</name>
    <dbReference type="NCBI Taxonomy" id="488582"/>
    <lineage>
        <taxon>Eukaryota</taxon>
        <taxon>Metazoa</taxon>
        <taxon>Ecdysozoa</taxon>
        <taxon>Arthropoda</taxon>
        <taxon>Hexapoda</taxon>
        <taxon>Insecta</taxon>
        <taxon>Pterygota</taxon>
        <taxon>Neoptera</taxon>
        <taxon>Endopterygota</taxon>
        <taxon>Hymenoptera</taxon>
        <taxon>Apocrita</taxon>
        <taxon>Aculeata</taxon>
        <taxon>Formicoidea</taxon>
        <taxon>Formicidae</taxon>
        <taxon>Formicinae</taxon>
        <taxon>Lasius</taxon>
        <taxon>Lasius</taxon>
    </lineage>
</organism>
<dbReference type="InterPro" id="IPR018902">
    <property type="entry name" value="CMI2A-C-like_dom"/>
</dbReference>
<protein>
    <recommendedName>
        <fullName evidence="6">Ciliary microtubule inner protein 2A-C-like domain-containing protein</fullName>
    </recommendedName>
</protein>
<dbReference type="PANTHER" id="PTHR22146">
    <property type="entry name" value="CAT EYE SYNDROME CRITICAL REGION PROTEIN 6"/>
    <property type="match status" value="1"/>
</dbReference>
<keyword evidence="4" id="KW-0966">Cell projection</keyword>
<keyword evidence="3" id="KW-0206">Cytoskeleton</keyword>
<evidence type="ECO:0000313" key="7">
    <source>
        <dbReference type="EMBL" id="CAL1688725.1"/>
    </source>
</evidence>
<dbReference type="Proteomes" id="UP001497644">
    <property type="component" value="Chromosome 9"/>
</dbReference>